<dbReference type="RefSeq" id="WP_055684139.1">
    <property type="nucleotide sequence ID" value="NZ_CXPG01000025.1"/>
</dbReference>
<proteinExistence type="predicted"/>
<dbReference type="Gene3D" id="3.40.50.300">
    <property type="entry name" value="P-loop containing nucleotide triphosphate hydrolases"/>
    <property type="match status" value="1"/>
</dbReference>
<evidence type="ECO:0000313" key="3">
    <source>
        <dbReference type="EMBL" id="CTQ34779.1"/>
    </source>
</evidence>
<dbReference type="Proteomes" id="UP000048908">
    <property type="component" value="Unassembled WGS sequence"/>
</dbReference>
<evidence type="ECO:0000256" key="1">
    <source>
        <dbReference type="SAM" id="MobiDB-lite"/>
    </source>
</evidence>
<dbReference type="OrthoDB" id="9777757at2"/>
<dbReference type="Pfam" id="PF13614">
    <property type="entry name" value="AAA_31"/>
    <property type="match status" value="1"/>
</dbReference>
<dbReference type="InterPro" id="IPR027417">
    <property type="entry name" value="P-loop_NTPase"/>
</dbReference>
<dbReference type="PANTHER" id="PTHR13696">
    <property type="entry name" value="P-LOOP CONTAINING NUCLEOSIDE TRIPHOSPHATE HYDROLASE"/>
    <property type="match status" value="1"/>
</dbReference>
<name>A0A0M6XUF6_9RHOB</name>
<dbReference type="STRING" id="282197.SAMN04488517_11162"/>
<accession>A0A0M6XUF6</accession>
<feature type="region of interest" description="Disordered" evidence="1">
    <location>
        <begin position="67"/>
        <end position="86"/>
    </location>
</feature>
<reference evidence="3 4" key="1">
    <citation type="submission" date="2015-07" db="EMBL/GenBank/DDBJ databases">
        <authorList>
            <person name="Noorani M."/>
        </authorList>
    </citation>
    <scope>NUCLEOTIDE SEQUENCE [LARGE SCALE GENOMIC DNA]</scope>
    <source>
        <strain evidence="3 4">CECT 5088</strain>
    </source>
</reference>
<gene>
    <name evidence="3" type="primary">soj_6</name>
    <name evidence="3" type="ORF">JAN5088_03575</name>
</gene>
<evidence type="ECO:0000259" key="2">
    <source>
        <dbReference type="Pfam" id="PF13614"/>
    </source>
</evidence>
<protein>
    <submittedName>
        <fullName evidence="3">Sporulation initiation inhibitor protein soj</fullName>
    </submittedName>
</protein>
<dbReference type="InterPro" id="IPR050678">
    <property type="entry name" value="DNA_Partitioning_ATPase"/>
</dbReference>
<dbReference type="InterPro" id="IPR025669">
    <property type="entry name" value="AAA_dom"/>
</dbReference>
<evidence type="ECO:0000313" key="4">
    <source>
        <dbReference type="Proteomes" id="UP000048908"/>
    </source>
</evidence>
<feature type="domain" description="AAA" evidence="2">
    <location>
        <begin position="115"/>
        <end position="276"/>
    </location>
</feature>
<dbReference type="PANTHER" id="PTHR13696:SF52">
    <property type="entry name" value="PARA FAMILY PROTEIN CT_582"/>
    <property type="match status" value="1"/>
</dbReference>
<dbReference type="CDD" id="cd02042">
    <property type="entry name" value="ParAB_family"/>
    <property type="match status" value="1"/>
</dbReference>
<keyword evidence="4" id="KW-1185">Reference proteome</keyword>
<dbReference type="AlphaFoldDB" id="A0A0M6XUF6"/>
<dbReference type="EMBL" id="CXPG01000025">
    <property type="protein sequence ID" value="CTQ34779.1"/>
    <property type="molecule type" value="Genomic_DNA"/>
</dbReference>
<feature type="compositionally biased region" description="Basic and acidic residues" evidence="1">
    <location>
        <begin position="67"/>
        <end position="84"/>
    </location>
</feature>
<dbReference type="SUPFAM" id="SSF52540">
    <property type="entry name" value="P-loop containing nucleoside triphosphate hydrolases"/>
    <property type="match status" value="1"/>
</dbReference>
<sequence length="405" mass="44482">MDNALPDAAASEGVGLDDLERLAGRAATVIERLRSRVYAPGTEKRLDISFNVRSAAEMVGRTEKAIRDAEDDGRLPMPDKDPATNRRTGYALADINRMREVFGTLPHRAPSDPATVLAVQNFKGGVAKSTLVTHLSQYFALRGYRVCVIDCDSQASTTAIFGLNPDVDVDEEEDTLYPFLQHGGPASLHYALRATYWPGIALIPANLGLYDAEYEFAARMARDPAFVLDRLRDGIDSISDQFDIVLLDPPPALGMISLSVLRAANALLIPAPPNNVDFGSTAHFLRMMATTLAEIARHGGEREYSFVRILATKMNDQKSAHVAIKRMMDAVFPSDMLSAVLKDSAEIDNATANLSTVYELTGAQTRTETHKRCRVYLDAIGREVETLIRKTWPSHHAALRKEGIL</sequence>
<organism evidence="3 4">
    <name type="scientific">Jannaschia rubra</name>
    <dbReference type="NCBI Taxonomy" id="282197"/>
    <lineage>
        <taxon>Bacteria</taxon>
        <taxon>Pseudomonadati</taxon>
        <taxon>Pseudomonadota</taxon>
        <taxon>Alphaproteobacteria</taxon>
        <taxon>Rhodobacterales</taxon>
        <taxon>Roseobacteraceae</taxon>
        <taxon>Jannaschia</taxon>
    </lineage>
</organism>